<name>A0ABW8AHH9_9ACTN</name>
<comment type="caution">
    <text evidence="2">The sequence shown here is derived from an EMBL/GenBank/DDBJ whole genome shotgun (WGS) entry which is preliminary data.</text>
</comment>
<evidence type="ECO:0000256" key="1">
    <source>
        <dbReference type="SAM" id="Phobius"/>
    </source>
</evidence>
<keyword evidence="1" id="KW-0472">Membrane</keyword>
<accession>A0ABW8AHH9</accession>
<keyword evidence="1" id="KW-1133">Transmembrane helix</keyword>
<protein>
    <submittedName>
        <fullName evidence="2">Uncharacterized protein</fullName>
    </submittedName>
</protein>
<reference evidence="2 3" key="1">
    <citation type="submission" date="2024-10" db="EMBL/GenBank/DDBJ databases">
        <title>The Natural Products Discovery Center: Release of the First 8490 Sequenced Strains for Exploring Actinobacteria Biosynthetic Diversity.</title>
        <authorList>
            <person name="Kalkreuter E."/>
            <person name="Kautsar S.A."/>
            <person name="Yang D."/>
            <person name="Bader C.D."/>
            <person name="Teijaro C.N."/>
            <person name="Fluegel L."/>
            <person name="Davis C.M."/>
            <person name="Simpson J.R."/>
            <person name="Lauterbach L."/>
            <person name="Steele A.D."/>
            <person name="Gui C."/>
            <person name="Meng S."/>
            <person name="Li G."/>
            <person name="Viehrig K."/>
            <person name="Ye F."/>
            <person name="Su P."/>
            <person name="Kiefer A.F."/>
            <person name="Nichols A."/>
            <person name="Cepeda A.J."/>
            <person name="Yan W."/>
            <person name="Fan B."/>
            <person name="Jiang Y."/>
            <person name="Adhikari A."/>
            <person name="Zheng C.-J."/>
            <person name="Schuster L."/>
            <person name="Cowan T.M."/>
            <person name="Smanski M.J."/>
            <person name="Chevrette M.G."/>
            <person name="De Carvalho L.P.S."/>
            <person name="Shen B."/>
        </authorList>
    </citation>
    <scope>NUCLEOTIDE SEQUENCE [LARGE SCALE GENOMIC DNA]</scope>
    <source>
        <strain evidence="2 3">NPDC049639</strain>
    </source>
</reference>
<gene>
    <name evidence="2" type="ORF">ACIB24_01920</name>
</gene>
<dbReference type="EMBL" id="JBITLV010000001">
    <property type="protein sequence ID" value="MFI7585814.1"/>
    <property type="molecule type" value="Genomic_DNA"/>
</dbReference>
<evidence type="ECO:0000313" key="3">
    <source>
        <dbReference type="Proteomes" id="UP001612915"/>
    </source>
</evidence>
<feature type="transmembrane region" description="Helical" evidence="1">
    <location>
        <begin position="20"/>
        <end position="41"/>
    </location>
</feature>
<proteinExistence type="predicted"/>
<dbReference type="RefSeq" id="WP_398274346.1">
    <property type="nucleotide sequence ID" value="NZ_JBITLV010000001.1"/>
</dbReference>
<evidence type="ECO:0000313" key="2">
    <source>
        <dbReference type="EMBL" id="MFI7585814.1"/>
    </source>
</evidence>
<organism evidence="2 3">
    <name type="scientific">Spongisporangium articulatum</name>
    <dbReference type="NCBI Taxonomy" id="3362603"/>
    <lineage>
        <taxon>Bacteria</taxon>
        <taxon>Bacillati</taxon>
        <taxon>Actinomycetota</taxon>
        <taxon>Actinomycetes</taxon>
        <taxon>Kineosporiales</taxon>
        <taxon>Kineosporiaceae</taxon>
        <taxon>Spongisporangium</taxon>
    </lineage>
</organism>
<keyword evidence="3" id="KW-1185">Reference proteome</keyword>
<sequence>MLLRMLRAPEGGGPSPLARLTALLLVIGLVGLSAPIIVVLARKLAALL</sequence>
<keyword evidence="1" id="KW-0812">Transmembrane</keyword>
<dbReference type="Proteomes" id="UP001612915">
    <property type="component" value="Unassembled WGS sequence"/>
</dbReference>